<protein>
    <submittedName>
        <fullName evidence="1">Uncharacterized protein</fullName>
    </submittedName>
</protein>
<dbReference type="Proteomes" id="UP000591272">
    <property type="component" value="Unassembled WGS sequence"/>
</dbReference>
<accession>A0A7Y9KF55</accession>
<dbReference type="AlphaFoldDB" id="A0A7Y9KF55"/>
<evidence type="ECO:0000313" key="1">
    <source>
        <dbReference type="EMBL" id="NYE15235.1"/>
    </source>
</evidence>
<gene>
    <name evidence="1" type="ORF">BJ999_005531</name>
</gene>
<reference evidence="1 2" key="1">
    <citation type="submission" date="2020-07" db="EMBL/GenBank/DDBJ databases">
        <title>Sequencing the genomes of 1000 actinobacteria strains.</title>
        <authorList>
            <person name="Klenk H.-P."/>
        </authorList>
    </citation>
    <scope>NUCLEOTIDE SEQUENCE [LARGE SCALE GENOMIC DNA]</scope>
    <source>
        <strain evidence="1 2">DSM 43461</strain>
    </source>
</reference>
<sequence length="89" mass="10513">MRPPDCFICQRSLRDGEPYSSFTDVWFALTPEEEAIRREQDRQGWVGHPPEVEWFCDKHSALAEEHAHLHWREALELLARQRGQLGEAR</sequence>
<evidence type="ECO:0000313" key="2">
    <source>
        <dbReference type="Proteomes" id="UP000591272"/>
    </source>
</evidence>
<dbReference type="RefSeq" id="WP_179835966.1">
    <property type="nucleotide sequence ID" value="NZ_BMRD01000016.1"/>
</dbReference>
<comment type="caution">
    <text evidence="1">The sequence shown here is derived from an EMBL/GenBank/DDBJ whole genome shotgun (WGS) entry which is preliminary data.</text>
</comment>
<dbReference type="EMBL" id="JACCBT010000001">
    <property type="protein sequence ID" value="NYE15235.1"/>
    <property type="molecule type" value="Genomic_DNA"/>
</dbReference>
<keyword evidence="2" id="KW-1185">Reference proteome</keyword>
<organism evidence="1 2">
    <name type="scientific">Actinomadura citrea</name>
    <dbReference type="NCBI Taxonomy" id="46158"/>
    <lineage>
        <taxon>Bacteria</taxon>
        <taxon>Bacillati</taxon>
        <taxon>Actinomycetota</taxon>
        <taxon>Actinomycetes</taxon>
        <taxon>Streptosporangiales</taxon>
        <taxon>Thermomonosporaceae</taxon>
        <taxon>Actinomadura</taxon>
    </lineage>
</organism>
<proteinExistence type="predicted"/>
<name>A0A7Y9KF55_9ACTN</name>